<dbReference type="PRINTS" id="PR00111">
    <property type="entry name" value="ABHYDROLASE"/>
</dbReference>
<feature type="domain" description="AB hydrolase-1" evidence="1">
    <location>
        <begin position="34"/>
        <end position="259"/>
    </location>
</feature>
<dbReference type="PANTHER" id="PTHR43798:SF33">
    <property type="entry name" value="HYDROLASE, PUTATIVE (AFU_ORTHOLOGUE AFUA_2G14860)-RELATED"/>
    <property type="match status" value="1"/>
</dbReference>
<dbReference type="InterPro" id="IPR029058">
    <property type="entry name" value="AB_hydrolase_fold"/>
</dbReference>
<evidence type="ECO:0000313" key="2">
    <source>
        <dbReference type="EMBL" id="SVB43947.1"/>
    </source>
</evidence>
<sequence length="283" mass="30617">MGAADGSIFARHSLEAGGFDVSYLKGGHDGDMDPVVYLHGLGGGGKWEAYLMTMGTVALTYALQLPGWPDGQAPESITSVQDYADWVIAFMDAAEIDRCVLAGHSFGGWVALSLCVAHPERFNRMILANPMGLTADDPPPNLVDMDEETFAKATFGRLGLIATAQPDGFGAEWENVRRGPEFERQWKGKGLVAGLINGSYSDPGLTQQLGTITAETLLVWGREDGIVPLAHGEALHNALPNSNLYVIDRCGHLPMAEKPETFNRIIRDFLVGDHQDIPEVVRV</sequence>
<dbReference type="InterPro" id="IPR000073">
    <property type="entry name" value="AB_hydrolase_1"/>
</dbReference>
<dbReference type="InterPro" id="IPR050266">
    <property type="entry name" value="AB_hydrolase_sf"/>
</dbReference>
<reference evidence="2" key="1">
    <citation type="submission" date="2018-05" db="EMBL/GenBank/DDBJ databases">
        <authorList>
            <person name="Lanie J.A."/>
            <person name="Ng W.-L."/>
            <person name="Kazmierczak K.M."/>
            <person name="Andrzejewski T.M."/>
            <person name="Davidsen T.M."/>
            <person name="Wayne K.J."/>
            <person name="Tettelin H."/>
            <person name="Glass J.I."/>
            <person name="Rusch D."/>
            <person name="Podicherti R."/>
            <person name="Tsui H.-C.T."/>
            <person name="Winkler M.E."/>
        </authorList>
    </citation>
    <scope>NUCLEOTIDE SEQUENCE</scope>
</reference>
<protein>
    <recommendedName>
        <fullName evidence="1">AB hydrolase-1 domain-containing protein</fullName>
    </recommendedName>
</protein>
<evidence type="ECO:0000259" key="1">
    <source>
        <dbReference type="Pfam" id="PF00561"/>
    </source>
</evidence>
<gene>
    <name evidence="2" type="ORF">METZ01_LOCUS196801</name>
</gene>
<accession>A0A382E291</accession>
<organism evidence="2">
    <name type="scientific">marine metagenome</name>
    <dbReference type="NCBI Taxonomy" id="408172"/>
    <lineage>
        <taxon>unclassified sequences</taxon>
        <taxon>metagenomes</taxon>
        <taxon>ecological metagenomes</taxon>
    </lineage>
</organism>
<name>A0A382E291_9ZZZZ</name>
<dbReference type="SUPFAM" id="SSF53474">
    <property type="entry name" value="alpha/beta-Hydrolases"/>
    <property type="match status" value="1"/>
</dbReference>
<proteinExistence type="predicted"/>
<dbReference type="Pfam" id="PF00561">
    <property type="entry name" value="Abhydrolase_1"/>
    <property type="match status" value="1"/>
</dbReference>
<dbReference type="EMBL" id="UINC01041963">
    <property type="protein sequence ID" value="SVB43947.1"/>
    <property type="molecule type" value="Genomic_DNA"/>
</dbReference>
<dbReference type="AlphaFoldDB" id="A0A382E291"/>
<dbReference type="GO" id="GO:0016020">
    <property type="term" value="C:membrane"/>
    <property type="evidence" value="ECO:0007669"/>
    <property type="project" value="TreeGrafter"/>
</dbReference>
<dbReference type="Gene3D" id="3.40.50.1820">
    <property type="entry name" value="alpha/beta hydrolase"/>
    <property type="match status" value="1"/>
</dbReference>
<dbReference type="PANTHER" id="PTHR43798">
    <property type="entry name" value="MONOACYLGLYCEROL LIPASE"/>
    <property type="match status" value="1"/>
</dbReference>